<dbReference type="Proteomes" id="UP000024635">
    <property type="component" value="Unassembled WGS sequence"/>
</dbReference>
<dbReference type="GO" id="GO:0006508">
    <property type="term" value="P:proteolysis"/>
    <property type="evidence" value="ECO:0007669"/>
    <property type="project" value="InterPro"/>
</dbReference>
<evidence type="ECO:0000256" key="2">
    <source>
        <dbReference type="SAM" id="SignalP"/>
    </source>
</evidence>
<dbReference type="PANTHER" id="PTHR47966:SF45">
    <property type="entry name" value="PEPTIDASE A1 DOMAIN-CONTAINING PROTEIN"/>
    <property type="match status" value="1"/>
</dbReference>
<evidence type="ECO:0000313" key="5">
    <source>
        <dbReference type="Proteomes" id="UP000024635"/>
    </source>
</evidence>
<dbReference type="PROSITE" id="PS51257">
    <property type="entry name" value="PROKAR_LIPOPROTEIN"/>
    <property type="match status" value="1"/>
</dbReference>
<protein>
    <recommendedName>
        <fullName evidence="3">Peptidase A1 domain-containing protein</fullName>
    </recommendedName>
</protein>
<comment type="caution">
    <text evidence="4">The sequence shown here is derived from an EMBL/GenBank/DDBJ whole genome shotgun (WGS) entry which is preliminary data.</text>
</comment>
<proteinExistence type="inferred from homology"/>
<gene>
    <name evidence="4" type="primary">Acey_s0009.g488</name>
    <name evidence="4" type="ORF">Y032_0009g488</name>
</gene>
<dbReference type="InterPro" id="IPR021109">
    <property type="entry name" value="Peptidase_aspartic_dom_sf"/>
</dbReference>
<dbReference type="InterPro" id="IPR033121">
    <property type="entry name" value="PEPTIDASE_A1"/>
</dbReference>
<dbReference type="EMBL" id="JARK01001345">
    <property type="protein sequence ID" value="EYC27046.1"/>
    <property type="molecule type" value="Genomic_DNA"/>
</dbReference>
<dbReference type="GO" id="GO:0005764">
    <property type="term" value="C:lysosome"/>
    <property type="evidence" value="ECO:0007669"/>
    <property type="project" value="TreeGrafter"/>
</dbReference>
<keyword evidence="2" id="KW-0732">Signal</keyword>
<dbReference type="STRING" id="53326.A0A016VIG5"/>
<reference evidence="5" key="1">
    <citation type="journal article" date="2015" name="Nat. Genet.">
        <title>The genome and transcriptome of the zoonotic hookworm Ancylostoma ceylanicum identify infection-specific gene families.</title>
        <authorList>
            <person name="Schwarz E.M."/>
            <person name="Hu Y."/>
            <person name="Antoshechkin I."/>
            <person name="Miller M.M."/>
            <person name="Sternberg P.W."/>
            <person name="Aroian R.V."/>
        </authorList>
    </citation>
    <scope>NUCLEOTIDE SEQUENCE</scope>
    <source>
        <strain evidence="5">HY135</strain>
    </source>
</reference>
<name>A0A016VIG5_9BILA</name>
<dbReference type="Pfam" id="PF00026">
    <property type="entry name" value="Asp"/>
    <property type="match status" value="1"/>
</dbReference>
<dbReference type="SUPFAM" id="SSF50630">
    <property type="entry name" value="Acid proteases"/>
    <property type="match status" value="1"/>
</dbReference>
<keyword evidence="5" id="KW-1185">Reference proteome</keyword>
<sequence>MRLVISILLIGVASCNIFQTSLDWKESKMVELIRQGKYADYVKNLNSLRKSASPTDVSVYELDSEYAHKITIGTPPQPFFVWITMSTSMLWVPDPKCGTKTCKDKRKFLAANSRTFSRFREHWKSTSYGGAAEGELVGSDVMMTERKVKHSKGVGMHTS</sequence>
<dbReference type="PROSITE" id="PS51767">
    <property type="entry name" value="PEPTIDASE_A1"/>
    <property type="match status" value="1"/>
</dbReference>
<feature type="chain" id="PRO_5013266243" description="Peptidase A1 domain-containing protein" evidence="2">
    <location>
        <begin position="16"/>
        <end position="159"/>
    </location>
</feature>
<evidence type="ECO:0000256" key="1">
    <source>
        <dbReference type="ARBA" id="ARBA00007447"/>
    </source>
</evidence>
<feature type="signal peptide" evidence="2">
    <location>
        <begin position="1"/>
        <end position="15"/>
    </location>
</feature>
<dbReference type="PANTHER" id="PTHR47966">
    <property type="entry name" value="BETA-SITE APP-CLEAVING ENZYME, ISOFORM A-RELATED"/>
    <property type="match status" value="1"/>
</dbReference>
<accession>A0A016VIG5</accession>
<feature type="domain" description="Peptidase A1" evidence="3">
    <location>
        <begin position="66"/>
        <end position="159"/>
    </location>
</feature>
<dbReference type="GO" id="GO:0004190">
    <property type="term" value="F:aspartic-type endopeptidase activity"/>
    <property type="evidence" value="ECO:0007669"/>
    <property type="project" value="InterPro"/>
</dbReference>
<dbReference type="AlphaFoldDB" id="A0A016VIG5"/>
<organism evidence="4 5">
    <name type="scientific">Ancylostoma ceylanicum</name>
    <dbReference type="NCBI Taxonomy" id="53326"/>
    <lineage>
        <taxon>Eukaryota</taxon>
        <taxon>Metazoa</taxon>
        <taxon>Ecdysozoa</taxon>
        <taxon>Nematoda</taxon>
        <taxon>Chromadorea</taxon>
        <taxon>Rhabditida</taxon>
        <taxon>Rhabditina</taxon>
        <taxon>Rhabditomorpha</taxon>
        <taxon>Strongyloidea</taxon>
        <taxon>Ancylostomatidae</taxon>
        <taxon>Ancylostomatinae</taxon>
        <taxon>Ancylostoma</taxon>
    </lineage>
</organism>
<dbReference type="Gene3D" id="2.40.70.10">
    <property type="entry name" value="Acid Proteases"/>
    <property type="match status" value="1"/>
</dbReference>
<dbReference type="InterPro" id="IPR001461">
    <property type="entry name" value="Aspartic_peptidase_A1"/>
</dbReference>
<evidence type="ECO:0000313" key="4">
    <source>
        <dbReference type="EMBL" id="EYC27046.1"/>
    </source>
</evidence>
<comment type="similarity">
    <text evidence="1">Belongs to the peptidase A1 family.</text>
</comment>
<evidence type="ECO:0000259" key="3">
    <source>
        <dbReference type="PROSITE" id="PS51767"/>
    </source>
</evidence>